<gene>
    <name evidence="8" type="ORF">AMAG_16643</name>
</gene>
<dbReference type="InterPro" id="IPR034804">
    <property type="entry name" value="SQR/QFR_C/D"/>
</dbReference>
<reference evidence="9" key="2">
    <citation type="submission" date="2009-11" db="EMBL/GenBank/DDBJ databases">
        <title>The Genome Sequence of Allomyces macrogynus strain ATCC 38327.</title>
        <authorList>
            <consortium name="The Broad Institute Genome Sequencing Platform"/>
            <person name="Russ C."/>
            <person name="Cuomo C."/>
            <person name="Shea T."/>
            <person name="Young S.K."/>
            <person name="Zeng Q."/>
            <person name="Koehrsen M."/>
            <person name="Haas B."/>
            <person name="Borodovsky M."/>
            <person name="Guigo R."/>
            <person name="Alvarado L."/>
            <person name="Berlin A."/>
            <person name="Borenstein D."/>
            <person name="Chen Z."/>
            <person name="Engels R."/>
            <person name="Freedman E."/>
            <person name="Gellesch M."/>
            <person name="Goldberg J."/>
            <person name="Griggs A."/>
            <person name="Gujja S."/>
            <person name="Heiman D."/>
            <person name="Hepburn T."/>
            <person name="Howarth C."/>
            <person name="Jen D."/>
            <person name="Larson L."/>
            <person name="Lewis B."/>
            <person name="Mehta T."/>
            <person name="Park D."/>
            <person name="Pearson M."/>
            <person name="Roberts A."/>
            <person name="Saif S."/>
            <person name="Shenoy N."/>
            <person name="Sisk P."/>
            <person name="Stolte C."/>
            <person name="Sykes S."/>
            <person name="Walk T."/>
            <person name="White J."/>
            <person name="Yandava C."/>
            <person name="Burger G."/>
            <person name="Gray M.W."/>
            <person name="Holland P.W.H."/>
            <person name="King N."/>
            <person name="Lang F.B.F."/>
            <person name="Roger A.J."/>
            <person name="Ruiz-Trillo I."/>
            <person name="Lander E."/>
            <person name="Nusbaum C."/>
        </authorList>
    </citation>
    <scope>NUCLEOTIDE SEQUENCE [LARGE SCALE GENOMIC DNA]</scope>
    <source>
        <strain evidence="9">ATCC 38327</strain>
    </source>
</reference>
<dbReference type="AlphaFoldDB" id="A0A0L0TBM0"/>
<dbReference type="GO" id="GO:0009055">
    <property type="term" value="F:electron transfer activity"/>
    <property type="evidence" value="ECO:0007669"/>
    <property type="project" value="InterPro"/>
</dbReference>
<dbReference type="GO" id="GO:0006099">
    <property type="term" value="P:tricarboxylic acid cycle"/>
    <property type="evidence" value="ECO:0007669"/>
    <property type="project" value="InterPro"/>
</dbReference>
<sequence length="166" mass="17157">MLRTAIASPLAARSLALRSVTPAMTVVAARHSSSGSQPQDTLQAVAAVKQLRPTSPHLTIFARWLPMVMSISHRFTGGGLSALFYGAGLAAAAGAGSADFVQAVAALPAPIFYAGKLAIAAPFAYHTVNGIRHLAWDSGRFLTLDAVYKTGYVTLGATASARSLCS</sequence>
<dbReference type="CDD" id="cd03499">
    <property type="entry name" value="SQR_TypeC_SdhC"/>
    <property type="match status" value="1"/>
</dbReference>
<evidence type="ECO:0000256" key="2">
    <source>
        <dbReference type="ARBA" id="ARBA00022617"/>
    </source>
</evidence>
<dbReference type="InterPro" id="IPR018495">
    <property type="entry name" value="Succ_DH_cyt_bsu_CS"/>
</dbReference>
<dbReference type="OrthoDB" id="588261at2759"/>
<keyword evidence="6" id="KW-0408">Iron</keyword>
<dbReference type="NCBIfam" id="TIGR02970">
    <property type="entry name" value="succ_dehyd_cytB"/>
    <property type="match status" value="1"/>
</dbReference>
<proteinExistence type="predicted"/>
<evidence type="ECO:0000256" key="3">
    <source>
        <dbReference type="ARBA" id="ARBA00022692"/>
    </source>
</evidence>
<dbReference type="GO" id="GO:0005739">
    <property type="term" value="C:mitochondrion"/>
    <property type="evidence" value="ECO:0007669"/>
    <property type="project" value="GOC"/>
</dbReference>
<dbReference type="Gene3D" id="1.20.1300.10">
    <property type="entry name" value="Fumarate reductase/succinate dehydrogenase, transmembrane subunit"/>
    <property type="match status" value="1"/>
</dbReference>
<keyword evidence="2" id="KW-0349">Heme</keyword>
<dbReference type="InterPro" id="IPR000701">
    <property type="entry name" value="SuccDH_FuR_B_TM-su"/>
</dbReference>
<evidence type="ECO:0000313" key="8">
    <source>
        <dbReference type="EMBL" id="KNE72152.1"/>
    </source>
</evidence>
<comment type="subcellular location">
    <subcellularLocation>
        <location evidence="1">Membrane</location>
        <topology evidence="1">Multi-pass membrane protein</topology>
    </subcellularLocation>
</comment>
<dbReference type="SUPFAM" id="SSF81343">
    <property type="entry name" value="Fumarate reductase respiratory complex transmembrane subunits"/>
    <property type="match status" value="1"/>
</dbReference>
<dbReference type="GO" id="GO:0016020">
    <property type="term" value="C:membrane"/>
    <property type="evidence" value="ECO:0007669"/>
    <property type="project" value="UniProtKB-SubCell"/>
</dbReference>
<protein>
    <submittedName>
        <fullName evidence="8">Succinate dehydrogenase, cytochrome b556 subunit</fullName>
    </submittedName>
</protein>
<evidence type="ECO:0000256" key="6">
    <source>
        <dbReference type="ARBA" id="ARBA00023004"/>
    </source>
</evidence>
<reference evidence="8 9" key="1">
    <citation type="submission" date="2009-11" db="EMBL/GenBank/DDBJ databases">
        <title>Annotation of Allomyces macrogynus ATCC 38327.</title>
        <authorList>
            <consortium name="The Broad Institute Genome Sequencing Platform"/>
            <person name="Russ C."/>
            <person name="Cuomo C."/>
            <person name="Burger G."/>
            <person name="Gray M.W."/>
            <person name="Holland P.W.H."/>
            <person name="King N."/>
            <person name="Lang F.B.F."/>
            <person name="Roger A.J."/>
            <person name="Ruiz-Trillo I."/>
            <person name="Young S.K."/>
            <person name="Zeng Q."/>
            <person name="Gargeya S."/>
            <person name="Fitzgerald M."/>
            <person name="Haas B."/>
            <person name="Abouelleil A."/>
            <person name="Alvarado L."/>
            <person name="Arachchi H.M."/>
            <person name="Berlin A."/>
            <person name="Chapman S.B."/>
            <person name="Gearin G."/>
            <person name="Goldberg J."/>
            <person name="Griggs A."/>
            <person name="Gujja S."/>
            <person name="Hansen M."/>
            <person name="Heiman D."/>
            <person name="Howarth C."/>
            <person name="Larimer J."/>
            <person name="Lui A."/>
            <person name="MacDonald P.J.P."/>
            <person name="McCowen C."/>
            <person name="Montmayeur A."/>
            <person name="Murphy C."/>
            <person name="Neiman D."/>
            <person name="Pearson M."/>
            <person name="Priest M."/>
            <person name="Roberts A."/>
            <person name="Saif S."/>
            <person name="Shea T."/>
            <person name="Sisk P."/>
            <person name="Stolte C."/>
            <person name="Sykes S."/>
            <person name="Wortman J."/>
            <person name="Nusbaum C."/>
            <person name="Birren B."/>
        </authorList>
    </citation>
    <scope>NUCLEOTIDE SEQUENCE [LARGE SCALE GENOMIC DNA]</scope>
    <source>
        <strain evidence="8 9">ATCC 38327</strain>
    </source>
</reference>
<dbReference type="GO" id="GO:0046872">
    <property type="term" value="F:metal ion binding"/>
    <property type="evidence" value="ECO:0007669"/>
    <property type="project" value="UniProtKB-KW"/>
</dbReference>
<organism evidence="8 9">
    <name type="scientific">Allomyces macrogynus (strain ATCC 38327)</name>
    <name type="common">Allomyces javanicus var. macrogynus</name>
    <dbReference type="NCBI Taxonomy" id="578462"/>
    <lineage>
        <taxon>Eukaryota</taxon>
        <taxon>Fungi</taxon>
        <taxon>Fungi incertae sedis</taxon>
        <taxon>Blastocladiomycota</taxon>
        <taxon>Blastocladiomycetes</taxon>
        <taxon>Blastocladiales</taxon>
        <taxon>Blastocladiaceae</taxon>
        <taxon>Allomyces</taxon>
    </lineage>
</organism>
<keyword evidence="3" id="KW-0812">Transmembrane</keyword>
<dbReference type="Pfam" id="PF01127">
    <property type="entry name" value="Sdh_cyt"/>
    <property type="match status" value="1"/>
</dbReference>
<dbReference type="PANTHER" id="PTHR10978:SF5">
    <property type="entry name" value="SUCCINATE DEHYDROGENASE CYTOCHROME B560 SUBUNIT, MITOCHONDRIAL"/>
    <property type="match status" value="1"/>
</dbReference>
<dbReference type="PROSITE" id="PS01000">
    <property type="entry name" value="SDH_CYT_1"/>
    <property type="match status" value="1"/>
</dbReference>
<dbReference type="eggNOG" id="KOG0449">
    <property type="taxonomic scope" value="Eukaryota"/>
</dbReference>
<evidence type="ECO:0000256" key="1">
    <source>
        <dbReference type="ARBA" id="ARBA00004141"/>
    </source>
</evidence>
<name>A0A0L0TBM0_ALLM3</name>
<accession>A0A0L0TBM0</accession>
<keyword evidence="7" id="KW-0472">Membrane</keyword>
<dbReference type="InterPro" id="IPR014314">
    <property type="entry name" value="Succ_DH_cytb556"/>
</dbReference>
<dbReference type="EMBL" id="GG745377">
    <property type="protein sequence ID" value="KNE72152.1"/>
    <property type="molecule type" value="Genomic_DNA"/>
</dbReference>
<dbReference type="PROSITE" id="PS01001">
    <property type="entry name" value="SDH_CYT_2"/>
    <property type="match status" value="1"/>
</dbReference>
<evidence type="ECO:0000313" key="9">
    <source>
        <dbReference type="Proteomes" id="UP000054350"/>
    </source>
</evidence>
<evidence type="ECO:0000256" key="7">
    <source>
        <dbReference type="ARBA" id="ARBA00023136"/>
    </source>
</evidence>
<dbReference type="VEuPathDB" id="FungiDB:AMAG_16643"/>
<evidence type="ECO:0000256" key="5">
    <source>
        <dbReference type="ARBA" id="ARBA00022989"/>
    </source>
</evidence>
<keyword evidence="5" id="KW-1133">Transmembrane helix</keyword>
<dbReference type="GO" id="GO:0006121">
    <property type="term" value="P:mitochondrial electron transport, succinate to ubiquinone"/>
    <property type="evidence" value="ECO:0007669"/>
    <property type="project" value="TreeGrafter"/>
</dbReference>
<dbReference type="STRING" id="578462.A0A0L0TBM0"/>
<keyword evidence="4" id="KW-0479">Metal-binding</keyword>
<evidence type="ECO:0000256" key="4">
    <source>
        <dbReference type="ARBA" id="ARBA00022723"/>
    </source>
</evidence>
<dbReference type="Proteomes" id="UP000054350">
    <property type="component" value="Unassembled WGS sequence"/>
</dbReference>
<dbReference type="PANTHER" id="PTHR10978">
    <property type="entry name" value="SUCCINATE DEHYDROGENASE CYTOCHROME B560 SUBUNIT"/>
    <property type="match status" value="1"/>
</dbReference>
<keyword evidence="9" id="KW-1185">Reference proteome</keyword>